<evidence type="ECO:0000256" key="1">
    <source>
        <dbReference type="ARBA" id="ARBA00022714"/>
    </source>
</evidence>
<dbReference type="InterPro" id="IPR036922">
    <property type="entry name" value="Rieske_2Fe-2S_sf"/>
</dbReference>
<gene>
    <name evidence="8" type="ORF">FHR32_008580</name>
</gene>
<evidence type="ECO:0000259" key="7">
    <source>
        <dbReference type="PROSITE" id="PS51296"/>
    </source>
</evidence>
<protein>
    <submittedName>
        <fullName evidence="8">Nitrite reductase/ring-hydroxylating ferredoxin subunit</fullName>
    </submittedName>
</protein>
<feature type="domain" description="Rieske" evidence="7">
    <location>
        <begin position="55"/>
        <end position="132"/>
    </location>
</feature>
<comment type="similarity">
    <text evidence="6">Belongs to the bacterial ring-hydroxylating dioxygenase ferredoxin component family.</text>
</comment>
<sequence>MIIGRLLSRLGIRPGRRSRALPAAAPSGDLLADIGDLPALTANGTPAIVEVRTGVLVVVNRRGEVFAVDARCPHLGAPLTNAIVKRSTITCPSHWCRFDLRTGVSLPRPSSRLRCPPLRTFAVRVVGDRVLVHDEPA</sequence>
<dbReference type="PANTHER" id="PTHR21496:SF0">
    <property type="entry name" value="RIESKE DOMAIN-CONTAINING PROTEIN"/>
    <property type="match status" value="1"/>
</dbReference>
<organism evidence="8 9">
    <name type="scientific">Streptosporangium album</name>
    <dbReference type="NCBI Taxonomy" id="47479"/>
    <lineage>
        <taxon>Bacteria</taxon>
        <taxon>Bacillati</taxon>
        <taxon>Actinomycetota</taxon>
        <taxon>Actinomycetes</taxon>
        <taxon>Streptosporangiales</taxon>
        <taxon>Streptosporangiaceae</taxon>
        <taxon>Streptosporangium</taxon>
    </lineage>
</organism>
<evidence type="ECO:0000256" key="4">
    <source>
        <dbReference type="ARBA" id="ARBA00023014"/>
    </source>
</evidence>
<dbReference type="GO" id="GO:0051537">
    <property type="term" value="F:2 iron, 2 sulfur cluster binding"/>
    <property type="evidence" value="ECO:0007669"/>
    <property type="project" value="UniProtKB-KW"/>
</dbReference>
<accession>A0A7W7S5Q7</accession>
<keyword evidence="2" id="KW-0479">Metal-binding</keyword>
<dbReference type="RefSeq" id="WP_184760046.1">
    <property type="nucleotide sequence ID" value="NZ_BAABEK010000040.1"/>
</dbReference>
<evidence type="ECO:0000256" key="6">
    <source>
        <dbReference type="ARBA" id="ARBA00038001"/>
    </source>
</evidence>
<dbReference type="EMBL" id="JACHJU010000007">
    <property type="protein sequence ID" value="MBB4944177.1"/>
    <property type="molecule type" value="Genomic_DNA"/>
</dbReference>
<evidence type="ECO:0000313" key="8">
    <source>
        <dbReference type="EMBL" id="MBB4944177.1"/>
    </source>
</evidence>
<evidence type="ECO:0000256" key="3">
    <source>
        <dbReference type="ARBA" id="ARBA00023004"/>
    </source>
</evidence>
<keyword evidence="3" id="KW-0408">Iron</keyword>
<dbReference type="AlphaFoldDB" id="A0A7W7S5Q7"/>
<proteinExistence type="inferred from homology"/>
<dbReference type="GO" id="GO:0046872">
    <property type="term" value="F:metal ion binding"/>
    <property type="evidence" value="ECO:0007669"/>
    <property type="project" value="UniProtKB-KW"/>
</dbReference>
<comment type="caution">
    <text evidence="8">The sequence shown here is derived from an EMBL/GenBank/DDBJ whole genome shotgun (WGS) entry which is preliminary data.</text>
</comment>
<dbReference type="PANTHER" id="PTHR21496">
    <property type="entry name" value="FERREDOXIN-RELATED"/>
    <property type="match status" value="1"/>
</dbReference>
<keyword evidence="4" id="KW-0411">Iron-sulfur</keyword>
<dbReference type="InterPro" id="IPR017941">
    <property type="entry name" value="Rieske_2Fe-2S"/>
</dbReference>
<dbReference type="Proteomes" id="UP000534286">
    <property type="component" value="Unassembled WGS sequence"/>
</dbReference>
<keyword evidence="9" id="KW-1185">Reference proteome</keyword>
<dbReference type="PROSITE" id="PS51296">
    <property type="entry name" value="RIESKE"/>
    <property type="match status" value="1"/>
</dbReference>
<reference evidence="8 9" key="1">
    <citation type="submission" date="2020-08" db="EMBL/GenBank/DDBJ databases">
        <title>Sequencing the genomes of 1000 actinobacteria strains.</title>
        <authorList>
            <person name="Klenk H.-P."/>
        </authorList>
    </citation>
    <scope>NUCLEOTIDE SEQUENCE [LARGE SCALE GENOMIC DNA]</scope>
    <source>
        <strain evidence="8 9">DSM 43023</strain>
    </source>
</reference>
<evidence type="ECO:0000256" key="5">
    <source>
        <dbReference type="ARBA" id="ARBA00034078"/>
    </source>
</evidence>
<dbReference type="SUPFAM" id="SSF50022">
    <property type="entry name" value="ISP domain"/>
    <property type="match status" value="1"/>
</dbReference>
<evidence type="ECO:0000313" key="9">
    <source>
        <dbReference type="Proteomes" id="UP000534286"/>
    </source>
</evidence>
<dbReference type="Pfam" id="PF00355">
    <property type="entry name" value="Rieske"/>
    <property type="match status" value="1"/>
</dbReference>
<dbReference type="Gene3D" id="2.102.10.10">
    <property type="entry name" value="Rieske [2Fe-2S] iron-sulphur domain"/>
    <property type="match status" value="1"/>
</dbReference>
<name>A0A7W7S5Q7_9ACTN</name>
<keyword evidence="1" id="KW-0001">2Fe-2S</keyword>
<comment type="cofactor">
    <cofactor evidence="5">
        <name>[2Fe-2S] cluster</name>
        <dbReference type="ChEBI" id="CHEBI:190135"/>
    </cofactor>
</comment>
<dbReference type="GO" id="GO:0004497">
    <property type="term" value="F:monooxygenase activity"/>
    <property type="evidence" value="ECO:0007669"/>
    <property type="project" value="UniProtKB-ARBA"/>
</dbReference>
<dbReference type="GO" id="GO:0016705">
    <property type="term" value="F:oxidoreductase activity, acting on paired donors, with incorporation or reduction of molecular oxygen"/>
    <property type="evidence" value="ECO:0007669"/>
    <property type="project" value="UniProtKB-ARBA"/>
</dbReference>
<evidence type="ECO:0000256" key="2">
    <source>
        <dbReference type="ARBA" id="ARBA00022723"/>
    </source>
</evidence>